<proteinExistence type="predicted"/>
<dbReference type="EMBL" id="JACSDY010000013">
    <property type="protein sequence ID" value="KAF7410660.1"/>
    <property type="molecule type" value="Genomic_DNA"/>
</dbReference>
<sequence>MYLDSKWTLHREIRRFIKTGMLINLPLTRSISPRDRARSGLLYARLSKLGSGTRPLLVRRKEGLRPIRCHRYNRLYSRGTFAMFIRVSRFYRPDYTARQFQLARTEGEASAITSNHNTSVYIQHSQITNSLIKTSVGTYCDNKTLERYDEFPSKRRRRFLSGERRLTLNGSQQAGHVLSPAESRRRTRLEPDNQANYTLRAFLSDSSHQDSTPETHQTSGNLCGTRPQRIARGIKQLARDTRYVRQRKRRERENESEEGGAICTILKVDNFPTSALVRSNPLRT</sequence>
<accession>A0A834NIV8</accession>
<evidence type="ECO:0000256" key="1">
    <source>
        <dbReference type="SAM" id="MobiDB-lite"/>
    </source>
</evidence>
<organism evidence="2 3">
    <name type="scientific">Vespula pensylvanica</name>
    <name type="common">Western yellow jacket</name>
    <name type="synonym">Wasp</name>
    <dbReference type="NCBI Taxonomy" id="30213"/>
    <lineage>
        <taxon>Eukaryota</taxon>
        <taxon>Metazoa</taxon>
        <taxon>Ecdysozoa</taxon>
        <taxon>Arthropoda</taxon>
        <taxon>Hexapoda</taxon>
        <taxon>Insecta</taxon>
        <taxon>Pterygota</taxon>
        <taxon>Neoptera</taxon>
        <taxon>Endopterygota</taxon>
        <taxon>Hymenoptera</taxon>
        <taxon>Apocrita</taxon>
        <taxon>Aculeata</taxon>
        <taxon>Vespoidea</taxon>
        <taxon>Vespidae</taxon>
        <taxon>Vespinae</taxon>
        <taxon>Vespula</taxon>
    </lineage>
</organism>
<name>A0A834NIV8_VESPE</name>
<evidence type="ECO:0000313" key="2">
    <source>
        <dbReference type="EMBL" id="KAF7410660.1"/>
    </source>
</evidence>
<reference evidence="2" key="1">
    <citation type="journal article" date="2020" name="G3 (Bethesda)">
        <title>High-Quality Assemblies for Three Invasive Social Wasps from the &lt;i&gt;Vespula&lt;/i&gt; Genus.</title>
        <authorList>
            <person name="Harrop T.W.R."/>
            <person name="Guhlin J."/>
            <person name="McLaughlin G.M."/>
            <person name="Permina E."/>
            <person name="Stockwell P."/>
            <person name="Gilligan J."/>
            <person name="Le Lec M.F."/>
            <person name="Gruber M.A.M."/>
            <person name="Quinn O."/>
            <person name="Lovegrove M."/>
            <person name="Duncan E.J."/>
            <person name="Remnant E.J."/>
            <person name="Van Eeckhoven J."/>
            <person name="Graham B."/>
            <person name="Knapp R.A."/>
            <person name="Langford K.W."/>
            <person name="Kronenberg Z."/>
            <person name="Press M.O."/>
            <person name="Eacker S.M."/>
            <person name="Wilson-Rankin E.E."/>
            <person name="Purcell J."/>
            <person name="Lester P.J."/>
            <person name="Dearden P.K."/>
        </authorList>
    </citation>
    <scope>NUCLEOTIDE SEQUENCE</scope>
    <source>
        <strain evidence="2">Volc-1</strain>
    </source>
</reference>
<evidence type="ECO:0000313" key="3">
    <source>
        <dbReference type="Proteomes" id="UP000600918"/>
    </source>
</evidence>
<comment type="caution">
    <text evidence="2">The sequence shown here is derived from an EMBL/GenBank/DDBJ whole genome shotgun (WGS) entry which is preliminary data.</text>
</comment>
<keyword evidence="3" id="KW-1185">Reference proteome</keyword>
<dbReference type="AlphaFoldDB" id="A0A834NIV8"/>
<gene>
    <name evidence="2" type="ORF">H0235_013267</name>
</gene>
<dbReference type="Proteomes" id="UP000600918">
    <property type="component" value="Unassembled WGS sequence"/>
</dbReference>
<feature type="region of interest" description="Disordered" evidence="1">
    <location>
        <begin position="205"/>
        <end position="225"/>
    </location>
</feature>
<protein>
    <submittedName>
        <fullName evidence="2">Uncharacterized protein</fullName>
    </submittedName>
</protein>